<feature type="compositionally biased region" description="Polar residues" evidence="1">
    <location>
        <begin position="224"/>
        <end position="238"/>
    </location>
</feature>
<organism evidence="2 3">
    <name type="scientific">Circinella minor</name>
    <dbReference type="NCBI Taxonomy" id="1195481"/>
    <lineage>
        <taxon>Eukaryota</taxon>
        <taxon>Fungi</taxon>
        <taxon>Fungi incertae sedis</taxon>
        <taxon>Mucoromycota</taxon>
        <taxon>Mucoromycotina</taxon>
        <taxon>Mucoromycetes</taxon>
        <taxon>Mucorales</taxon>
        <taxon>Lichtheimiaceae</taxon>
        <taxon>Circinella</taxon>
    </lineage>
</organism>
<keyword evidence="3" id="KW-1185">Reference proteome</keyword>
<evidence type="ECO:0000313" key="2">
    <source>
        <dbReference type="EMBL" id="KAG2218665.1"/>
    </source>
</evidence>
<reference evidence="2 3" key="1">
    <citation type="submission" date="2020-12" db="EMBL/GenBank/DDBJ databases">
        <title>Metabolic potential, ecology and presence of endohyphal bacteria is reflected in genomic diversity of Mucoromycotina.</title>
        <authorList>
            <person name="Muszewska A."/>
            <person name="Okrasinska A."/>
            <person name="Steczkiewicz K."/>
            <person name="Drgas O."/>
            <person name="Orlowska M."/>
            <person name="Perlinska-Lenart U."/>
            <person name="Aleksandrzak-Piekarczyk T."/>
            <person name="Szatraj K."/>
            <person name="Zielenkiewicz U."/>
            <person name="Pilsyk S."/>
            <person name="Malc E."/>
            <person name="Mieczkowski P."/>
            <person name="Kruszewska J.S."/>
            <person name="Biernat P."/>
            <person name="Pawlowska J."/>
        </authorList>
    </citation>
    <scope>NUCLEOTIDE SEQUENCE [LARGE SCALE GENOMIC DNA]</scope>
    <source>
        <strain evidence="2 3">CBS 142.35</strain>
    </source>
</reference>
<evidence type="ECO:0000256" key="1">
    <source>
        <dbReference type="SAM" id="MobiDB-lite"/>
    </source>
</evidence>
<name>A0A8H7RXI7_9FUNG</name>
<dbReference type="EMBL" id="JAEPRB010000217">
    <property type="protein sequence ID" value="KAG2218665.1"/>
    <property type="molecule type" value="Genomic_DNA"/>
</dbReference>
<accession>A0A8H7RXI7</accession>
<dbReference type="OrthoDB" id="2206543at2759"/>
<sequence length="238" mass="27468">MKNRNRTKVSAATLQKRKEAAARAFTTPSETHGFCFKYFPTRGRKPVSDQRKNLRQLGIDNSRILDIHYPDTNVVGFLIHNDYATELLDLMKQHNLEPNTKFDPHNPQYLRDKKYLDMSHDEQIIQADLIQYNRILRAINYVRQPVKFAVARFFCHTQVITPVILHDVLNRHNVAPKQSSRELSSDRTKAAADQFRIDSPSDKSEKGHDTEMIIDNGQLEDQEAQFSNSGTTHTPIPQ</sequence>
<protein>
    <submittedName>
        <fullName evidence="2">Uncharacterized protein</fullName>
    </submittedName>
</protein>
<proteinExistence type="predicted"/>
<dbReference type="AlphaFoldDB" id="A0A8H7RXI7"/>
<feature type="compositionally biased region" description="Basic and acidic residues" evidence="1">
    <location>
        <begin position="179"/>
        <end position="211"/>
    </location>
</feature>
<comment type="caution">
    <text evidence="2">The sequence shown here is derived from an EMBL/GenBank/DDBJ whole genome shotgun (WGS) entry which is preliminary data.</text>
</comment>
<gene>
    <name evidence="2" type="ORF">INT45_007834</name>
</gene>
<evidence type="ECO:0000313" key="3">
    <source>
        <dbReference type="Proteomes" id="UP000646827"/>
    </source>
</evidence>
<feature type="region of interest" description="Disordered" evidence="1">
    <location>
        <begin position="176"/>
        <end position="238"/>
    </location>
</feature>
<dbReference type="Proteomes" id="UP000646827">
    <property type="component" value="Unassembled WGS sequence"/>
</dbReference>